<keyword evidence="8" id="KW-1185">Reference proteome</keyword>
<dbReference type="Pfam" id="PF02561">
    <property type="entry name" value="FliS"/>
    <property type="match status" value="1"/>
</dbReference>
<organism evidence="7 8">
    <name type="scientific">Litorivicinus lipolyticus</name>
    <dbReference type="NCBI Taxonomy" id="418701"/>
    <lineage>
        <taxon>Bacteria</taxon>
        <taxon>Pseudomonadati</taxon>
        <taxon>Pseudomonadota</taxon>
        <taxon>Gammaproteobacteria</taxon>
        <taxon>Oceanospirillales</taxon>
        <taxon>Litorivicinaceae</taxon>
        <taxon>Litorivicinus</taxon>
    </lineage>
</organism>
<dbReference type="CDD" id="cd16098">
    <property type="entry name" value="FliS"/>
    <property type="match status" value="1"/>
</dbReference>
<dbReference type="GO" id="GO:0044780">
    <property type="term" value="P:bacterial-type flagellum assembly"/>
    <property type="evidence" value="ECO:0007669"/>
    <property type="project" value="InterPro"/>
</dbReference>
<keyword evidence="7" id="KW-0969">Cilium</keyword>
<keyword evidence="7" id="KW-0282">Flagellum</keyword>
<sequence>MTQTNDSGVAHVTGTLAAKAYSNVNVSSQSGASKSRLILMLLDGALARMGAGEAAIQRKDFEAKATNLTRAMDITLALKASLDMESGGKLARNLKNVYDFVERTLLLVIARNDLEKLAQCRLHLNTIREGWVTVVDSELNPG</sequence>
<dbReference type="GO" id="GO:0005829">
    <property type="term" value="C:cytosol"/>
    <property type="evidence" value="ECO:0007669"/>
    <property type="project" value="UniProtKB-SubCell"/>
</dbReference>
<keyword evidence="4 6" id="KW-1005">Bacterial flagellum biogenesis</keyword>
<dbReference type="PIRSF" id="PIRSF039090">
    <property type="entry name" value="Flis"/>
    <property type="match status" value="1"/>
</dbReference>
<evidence type="ECO:0000256" key="1">
    <source>
        <dbReference type="ARBA" id="ARBA00004514"/>
    </source>
</evidence>
<dbReference type="NCBIfam" id="TIGR00208">
    <property type="entry name" value="fliS"/>
    <property type="match status" value="1"/>
</dbReference>
<reference evidence="7 8" key="1">
    <citation type="submission" date="2019-11" db="EMBL/GenBank/DDBJ databases">
        <authorList>
            <person name="Khan S.A."/>
            <person name="Jeon C.O."/>
            <person name="Chun B.H."/>
        </authorList>
    </citation>
    <scope>NUCLEOTIDE SEQUENCE [LARGE SCALE GENOMIC DNA]</scope>
    <source>
        <strain evidence="7 8">IMCC 1097</strain>
    </source>
</reference>
<name>A0A5Q2QE03_9GAMM</name>
<keyword evidence="3 6" id="KW-0963">Cytoplasm</keyword>
<dbReference type="Gene3D" id="1.20.120.340">
    <property type="entry name" value="Flagellar protein FliS"/>
    <property type="match status" value="1"/>
</dbReference>
<evidence type="ECO:0000256" key="5">
    <source>
        <dbReference type="ARBA" id="ARBA00023186"/>
    </source>
</evidence>
<evidence type="ECO:0000256" key="4">
    <source>
        <dbReference type="ARBA" id="ARBA00022795"/>
    </source>
</evidence>
<dbReference type="Proteomes" id="UP000388235">
    <property type="component" value="Chromosome"/>
</dbReference>
<dbReference type="InterPro" id="IPR003713">
    <property type="entry name" value="FliS"/>
</dbReference>
<dbReference type="PANTHER" id="PTHR34773:SF1">
    <property type="entry name" value="FLAGELLAR SECRETION CHAPERONE FLIS"/>
    <property type="match status" value="1"/>
</dbReference>
<dbReference type="GO" id="GO:0071973">
    <property type="term" value="P:bacterial-type flagellum-dependent cell motility"/>
    <property type="evidence" value="ECO:0007669"/>
    <property type="project" value="TreeGrafter"/>
</dbReference>
<evidence type="ECO:0000313" key="8">
    <source>
        <dbReference type="Proteomes" id="UP000388235"/>
    </source>
</evidence>
<evidence type="ECO:0000256" key="3">
    <source>
        <dbReference type="ARBA" id="ARBA00022490"/>
    </source>
</evidence>
<evidence type="ECO:0000313" key="7">
    <source>
        <dbReference type="EMBL" id="QGG80227.1"/>
    </source>
</evidence>
<dbReference type="InterPro" id="IPR036584">
    <property type="entry name" value="FliS_sf"/>
</dbReference>
<protein>
    <recommendedName>
        <fullName evidence="6">Flagellar secretion chaperone FliS</fullName>
    </recommendedName>
</protein>
<comment type="similarity">
    <text evidence="2 6">Belongs to the FliS family.</text>
</comment>
<dbReference type="KEGG" id="llp:GH975_06405"/>
<evidence type="ECO:0000256" key="2">
    <source>
        <dbReference type="ARBA" id="ARBA00008787"/>
    </source>
</evidence>
<dbReference type="SUPFAM" id="SSF101116">
    <property type="entry name" value="Flagellar export chaperone FliS"/>
    <property type="match status" value="1"/>
</dbReference>
<dbReference type="PANTHER" id="PTHR34773">
    <property type="entry name" value="FLAGELLAR SECRETION CHAPERONE FLIS"/>
    <property type="match status" value="1"/>
</dbReference>
<gene>
    <name evidence="7" type="primary">fliS</name>
    <name evidence="7" type="ORF">GH975_06405</name>
</gene>
<accession>A0A5Q2QE03</accession>
<evidence type="ECO:0000256" key="6">
    <source>
        <dbReference type="PIRNR" id="PIRNR039090"/>
    </source>
</evidence>
<dbReference type="OrthoDB" id="9792010at2"/>
<dbReference type="AlphaFoldDB" id="A0A5Q2QE03"/>
<proteinExistence type="inferred from homology"/>
<dbReference type="EMBL" id="CP045871">
    <property type="protein sequence ID" value="QGG80227.1"/>
    <property type="molecule type" value="Genomic_DNA"/>
</dbReference>
<keyword evidence="7" id="KW-0966">Cell projection</keyword>
<comment type="subcellular location">
    <subcellularLocation>
        <location evidence="1 6">Cytoplasm</location>
        <location evidence="1 6">Cytosol</location>
    </subcellularLocation>
</comment>
<keyword evidence="5" id="KW-0143">Chaperone</keyword>